<evidence type="ECO:0000313" key="2">
    <source>
        <dbReference type="Proteomes" id="UP000179014"/>
    </source>
</evidence>
<sequence length="74" mass="8228">MITKNKKRINISVSNEVDSAVALLAKRDRVPHATKVAHLLSLALEIDEDQVLDALAAKRDTPRAKFVSHALAWR</sequence>
<dbReference type="STRING" id="1798474.A2118_02305"/>
<accession>A0A1F6BTN2</accession>
<dbReference type="Proteomes" id="UP000179014">
    <property type="component" value="Unassembled WGS sequence"/>
</dbReference>
<comment type="caution">
    <text evidence="1">The sequence shown here is derived from an EMBL/GenBank/DDBJ whole genome shotgun (WGS) entry which is preliminary data.</text>
</comment>
<reference evidence="1 2" key="1">
    <citation type="journal article" date="2016" name="Nat. Commun.">
        <title>Thousands of microbial genomes shed light on interconnected biogeochemical processes in an aquifer system.</title>
        <authorList>
            <person name="Anantharaman K."/>
            <person name="Brown C.T."/>
            <person name="Hug L.A."/>
            <person name="Sharon I."/>
            <person name="Castelle C.J."/>
            <person name="Probst A.J."/>
            <person name="Thomas B.C."/>
            <person name="Singh A."/>
            <person name="Wilkins M.J."/>
            <person name="Karaoz U."/>
            <person name="Brodie E.L."/>
            <person name="Williams K.H."/>
            <person name="Hubbard S.S."/>
            <person name="Banfield J.F."/>
        </authorList>
    </citation>
    <scope>NUCLEOTIDE SEQUENCE [LARGE SCALE GENOMIC DNA]</scope>
</reference>
<dbReference type="AlphaFoldDB" id="A0A1F6BTN2"/>
<name>A0A1F6BTN2_9BACT</name>
<dbReference type="EMBL" id="MFKN01000034">
    <property type="protein sequence ID" value="OGG40291.1"/>
    <property type="molecule type" value="Genomic_DNA"/>
</dbReference>
<gene>
    <name evidence="1" type="ORF">A2118_02305</name>
</gene>
<proteinExistence type="predicted"/>
<organism evidence="1 2">
    <name type="scientific">Candidatus Kaiserbacteria bacterium GWA2_50_9</name>
    <dbReference type="NCBI Taxonomy" id="1798474"/>
    <lineage>
        <taxon>Bacteria</taxon>
        <taxon>Candidatus Kaiseribacteriota</taxon>
    </lineage>
</organism>
<evidence type="ECO:0008006" key="3">
    <source>
        <dbReference type="Google" id="ProtNLM"/>
    </source>
</evidence>
<protein>
    <recommendedName>
        <fullName evidence="3">Antitoxin, RHH family protein</fullName>
    </recommendedName>
</protein>
<evidence type="ECO:0000313" key="1">
    <source>
        <dbReference type="EMBL" id="OGG40291.1"/>
    </source>
</evidence>